<dbReference type="EMBL" id="SMFQ01000003">
    <property type="protein sequence ID" value="TCJ87083.1"/>
    <property type="molecule type" value="Genomic_DNA"/>
</dbReference>
<proteinExistence type="predicted"/>
<reference evidence="1 2" key="1">
    <citation type="submission" date="2019-03" db="EMBL/GenBank/DDBJ databases">
        <title>Genomic Encyclopedia of Type Strains, Phase IV (KMG-IV): sequencing the most valuable type-strain genomes for metagenomic binning, comparative biology and taxonomic classification.</title>
        <authorList>
            <person name="Goeker M."/>
        </authorList>
    </citation>
    <scope>NUCLEOTIDE SEQUENCE [LARGE SCALE GENOMIC DNA]</scope>
    <source>
        <strain evidence="1 2">DSM 24830</strain>
    </source>
</reference>
<dbReference type="OrthoDB" id="9796544at2"/>
<name>A0A4R1F001_9GAMM</name>
<evidence type="ECO:0000313" key="2">
    <source>
        <dbReference type="Proteomes" id="UP000294887"/>
    </source>
</evidence>
<dbReference type="AlphaFoldDB" id="A0A4R1F001"/>
<organism evidence="1 2">
    <name type="scientific">Cocleimonas flava</name>
    <dbReference type="NCBI Taxonomy" id="634765"/>
    <lineage>
        <taxon>Bacteria</taxon>
        <taxon>Pseudomonadati</taxon>
        <taxon>Pseudomonadota</taxon>
        <taxon>Gammaproteobacteria</taxon>
        <taxon>Thiotrichales</taxon>
        <taxon>Thiotrichaceae</taxon>
        <taxon>Cocleimonas</taxon>
    </lineage>
</organism>
<gene>
    <name evidence="1" type="ORF">EV695_1585</name>
</gene>
<accession>A0A4R1F001</accession>
<protein>
    <submittedName>
        <fullName evidence="1">Uncharacterized protein</fullName>
    </submittedName>
</protein>
<dbReference type="RefSeq" id="WP_131905391.1">
    <property type="nucleotide sequence ID" value="NZ_BAAAFU010000004.1"/>
</dbReference>
<keyword evidence="2" id="KW-1185">Reference proteome</keyword>
<evidence type="ECO:0000313" key="1">
    <source>
        <dbReference type="EMBL" id="TCJ87083.1"/>
    </source>
</evidence>
<sequence length="137" mass="15659">MLEYLFFNREIAEKFTAFLDKKSLAWEEFIDPMLDTIVIKTSEDIADDLWDELDDYHEVLGEEDQKLLEEAMQDTDTETNAAGIYIQLAGGKQTVAQVNPDVMNRMLEVISMDEFNAFVETIVSSVENPDDSPICHT</sequence>
<dbReference type="Proteomes" id="UP000294887">
    <property type="component" value="Unassembled WGS sequence"/>
</dbReference>
<comment type="caution">
    <text evidence="1">The sequence shown here is derived from an EMBL/GenBank/DDBJ whole genome shotgun (WGS) entry which is preliminary data.</text>
</comment>